<accession>A0A8S3RBH1</accession>
<protein>
    <recommendedName>
        <fullName evidence="6">Mab-21-like nucleotidyltransferase domain-containing protein</fullName>
    </recommendedName>
</protein>
<dbReference type="PANTHER" id="PTHR10656">
    <property type="entry name" value="CELL FATE DETERMINING PROTEIN MAB21-RELATED"/>
    <property type="match status" value="1"/>
</dbReference>
<evidence type="ECO:0000259" key="2">
    <source>
        <dbReference type="Pfam" id="PF03281"/>
    </source>
</evidence>
<name>A0A8S3RBH1_MYTED</name>
<dbReference type="EMBL" id="CAJPWZ010001018">
    <property type="protein sequence ID" value="CAG2205226.1"/>
    <property type="molecule type" value="Genomic_DNA"/>
</dbReference>
<dbReference type="Pfam" id="PF20266">
    <property type="entry name" value="Mab-21_C"/>
    <property type="match status" value="1"/>
</dbReference>
<comment type="caution">
    <text evidence="4">The sequence shown here is derived from an EMBL/GenBank/DDBJ whole genome shotgun (WGS) entry which is preliminary data.</text>
</comment>
<dbReference type="AlphaFoldDB" id="A0A8S3RBH1"/>
<keyword evidence="5" id="KW-1185">Reference proteome</keyword>
<dbReference type="InterPro" id="IPR024810">
    <property type="entry name" value="MAB21L/cGLR"/>
</dbReference>
<dbReference type="SMART" id="SM01265">
    <property type="entry name" value="Mab-21"/>
    <property type="match status" value="1"/>
</dbReference>
<sequence>MNTKFYENTSIRKESLTSPEKDYVRGYNCNICKSWHSYSTTNKENDVNDIQTEIVYTDNISRSMPTQVYCANIKFLFTGEFLDFVGITRDVGSRDFRLKEYYRRSKMLYKFLEENVGDEELVETRRILLENKFRCFNVSLDNFFASGSKAEDATTPGYVSIRQVTEWIISDNEFCSSQFKCEFQSLLRLRSSVITYEHGPSISYSEFGTENDYVLCLKTEKWPRIAVEFGNRTRYFEWPSNELVFHIIQSGCHIVPKSPTKNQICHEWRLSFSQAETTLVKSFNHTQLMTYCALKVLLKEILKARICDFESVFSSYIMKTSVFWVSESNEKTIWQPSNIILCITLCIEFITSCVKTQNIPNFFVQTSNMYLDKYPTEAVPELLQILNAARSNIMRLIWQAESFSTLNKRDKEISGKDWEIAKNSDAYRLEFLCFHKSLIYIGLKCVEHCAVNLLTATNLCDMPIHKYLKELFLYPCYQLIKYSNAKTNKHEYNLNKLNLQFILCGNRIDKITAKLNLASWFYNHKRYDDSLNVLGVALKWIGNAVYYSEMPTVFHNQSVISKVILKSYNFKQTALKFHMDSYKIIRNSNCTIHEVKVLENHIRSQNNVDANSFAVWSLHAETYTHFLCFLCNHKLDKINERSENLKDLQNVQFLRSSIIYHHHKYFHLLIEKNM</sequence>
<evidence type="ECO:0000256" key="1">
    <source>
        <dbReference type="ARBA" id="ARBA00008307"/>
    </source>
</evidence>
<gene>
    <name evidence="4" type="ORF">MEDL_19641</name>
</gene>
<comment type="similarity">
    <text evidence="1">Belongs to the mab-21 family.</text>
</comment>
<dbReference type="Pfam" id="PF03281">
    <property type="entry name" value="Mab-21"/>
    <property type="match status" value="1"/>
</dbReference>
<dbReference type="Gene3D" id="1.10.1410.40">
    <property type="match status" value="1"/>
</dbReference>
<evidence type="ECO:0000259" key="3">
    <source>
        <dbReference type="Pfam" id="PF20266"/>
    </source>
</evidence>
<dbReference type="InterPro" id="IPR046903">
    <property type="entry name" value="Mab-21-like_nuc_Trfase"/>
</dbReference>
<evidence type="ECO:0000313" key="5">
    <source>
        <dbReference type="Proteomes" id="UP000683360"/>
    </source>
</evidence>
<dbReference type="OrthoDB" id="5962582at2759"/>
<dbReference type="Proteomes" id="UP000683360">
    <property type="component" value="Unassembled WGS sequence"/>
</dbReference>
<evidence type="ECO:0000313" key="4">
    <source>
        <dbReference type="EMBL" id="CAG2205226.1"/>
    </source>
</evidence>
<reference evidence="4" key="1">
    <citation type="submission" date="2021-03" db="EMBL/GenBank/DDBJ databases">
        <authorList>
            <person name="Bekaert M."/>
        </authorList>
    </citation>
    <scope>NUCLEOTIDE SEQUENCE</scope>
</reference>
<dbReference type="InterPro" id="IPR046906">
    <property type="entry name" value="Mab-21_HhH/H2TH-like"/>
</dbReference>
<feature type="domain" description="Mab-21-like nucleotidyltransferase" evidence="2">
    <location>
        <begin position="210"/>
        <end position="281"/>
    </location>
</feature>
<proteinExistence type="inferred from homology"/>
<feature type="domain" description="Mab-21-like HhH/H2TH-like" evidence="3">
    <location>
        <begin position="298"/>
        <end position="377"/>
    </location>
</feature>
<organism evidence="4 5">
    <name type="scientific">Mytilus edulis</name>
    <name type="common">Blue mussel</name>
    <dbReference type="NCBI Taxonomy" id="6550"/>
    <lineage>
        <taxon>Eukaryota</taxon>
        <taxon>Metazoa</taxon>
        <taxon>Spiralia</taxon>
        <taxon>Lophotrochozoa</taxon>
        <taxon>Mollusca</taxon>
        <taxon>Bivalvia</taxon>
        <taxon>Autobranchia</taxon>
        <taxon>Pteriomorphia</taxon>
        <taxon>Mytilida</taxon>
        <taxon>Mytiloidea</taxon>
        <taxon>Mytilidae</taxon>
        <taxon>Mytilinae</taxon>
        <taxon>Mytilus</taxon>
    </lineage>
</organism>
<evidence type="ECO:0008006" key="6">
    <source>
        <dbReference type="Google" id="ProtNLM"/>
    </source>
</evidence>
<dbReference type="PANTHER" id="PTHR10656:SF69">
    <property type="entry name" value="MAB-21-LIKE HHH_H2TH-LIKE DOMAIN-CONTAINING PROTEIN"/>
    <property type="match status" value="1"/>
</dbReference>